<dbReference type="EMBL" id="BKAV01000002">
    <property type="protein sequence ID" value="GEP99274.1"/>
    <property type="molecule type" value="Genomic_DNA"/>
</dbReference>
<dbReference type="AlphaFoldDB" id="A0A380CU01"/>
<reference evidence="3 6" key="2">
    <citation type="submission" date="2019-07" db="EMBL/GenBank/DDBJ databases">
        <title>Whole genome shotgun sequence of Staphylococcus arlettae NBRC 109765.</title>
        <authorList>
            <person name="Hosoyama A."/>
            <person name="Uohara A."/>
            <person name="Ohji S."/>
            <person name="Ichikawa N."/>
        </authorList>
    </citation>
    <scope>NUCLEOTIDE SEQUENCE [LARGE SCALE GENOMIC DNA]</scope>
    <source>
        <strain evidence="3 6">NBRC 109765</strain>
    </source>
</reference>
<feature type="domain" description="Transcription regulator PadR C-terminal" evidence="2">
    <location>
        <begin position="94"/>
        <end position="169"/>
    </location>
</feature>
<proteinExistence type="predicted"/>
<dbReference type="STRING" id="1212545.SARL_04286"/>
<protein>
    <submittedName>
        <fullName evidence="3">Negative transcription regulator PadR</fullName>
    </submittedName>
    <submittedName>
        <fullName evidence="4">Transcriptional regulator, Acidobacterial, PadR-family</fullName>
    </submittedName>
</protein>
<dbReference type="Gene3D" id="6.10.140.190">
    <property type="match status" value="1"/>
</dbReference>
<evidence type="ECO:0000313" key="4">
    <source>
        <dbReference type="EMBL" id="SUJ28989.1"/>
    </source>
</evidence>
<accession>A0A380CU01</accession>
<dbReference type="OrthoDB" id="9783723at2"/>
<name>A0A380CU01_9STAP</name>
<dbReference type="PANTHER" id="PTHR43252">
    <property type="entry name" value="TRANSCRIPTIONAL REGULATOR YQJI"/>
    <property type="match status" value="1"/>
</dbReference>
<dbReference type="Gene3D" id="1.10.10.10">
    <property type="entry name" value="Winged helix-like DNA-binding domain superfamily/Winged helix DNA-binding domain"/>
    <property type="match status" value="1"/>
</dbReference>
<dbReference type="RefSeq" id="WP_002509603.1">
    <property type="nucleotide sequence ID" value="NZ_BKAV01000002.1"/>
</dbReference>
<feature type="domain" description="Transcription regulator PadR N-terminal" evidence="1">
    <location>
        <begin position="9"/>
        <end position="81"/>
    </location>
</feature>
<keyword evidence="6" id="KW-1185">Reference proteome</keyword>
<dbReference type="EMBL" id="UGZE01000001">
    <property type="protein sequence ID" value="SUJ28989.1"/>
    <property type="molecule type" value="Genomic_DNA"/>
</dbReference>
<evidence type="ECO:0000313" key="5">
    <source>
        <dbReference type="Proteomes" id="UP000254956"/>
    </source>
</evidence>
<dbReference type="Proteomes" id="UP000254956">
    <property type="component" value="Unassembled WGS sequence"/>
</dbReference>
<dbReference type="SUPFAM" id="SSF46785">
    <property type="entry name" value="Winged helix' DNA-binding domain"/>
    <property type="match status" value="1"/>
</dbReference>
<dbReference type="InterPro" id="IPR005149">
    <property type="entry name" value="Tscrpt_reg_PadR_N"/>
</dbReference>
<gene>
    <name evidence="3" type="primary">padR</name>
    <name evidence="4" type="ORF">NCTC12413_02567</name>
    <name evidence="3" type="ORF">SAR03_03120</name>
</gene>
<dbReference type="InterPro" id="IPR036388">
    <property type="entry name" value="WH-like_DNA-bd_sf"/>
</dbReference>
<dbReference type="InterPro" id="IPR036390">
    <property type="entry name" value="WH_DNA-bd_sf"/>
</dbReference>
<sequence length="171" mass="19943">MKNVLQYTILGLLNNQSLTGYEIYKSFSEAIGEIWNAKHSQIYNELKKLVQSEHIYISNIDESSKIAKKIYSITPIGKTALYHWIETADEEENTKDPFAIKVYFYDALSTEAKQELLRTKKVAKQDKLTQLNAIFQQLDPHKDAQHIRILKKALLREQAYVDWLDFCLSEQ</sequence>
<reference evidence="4 5" key="1">
    <citation type="submission" date="2018-06" db="EMBL/GenBank/DDBJ databases">
        <authorList>
            <consortium name="Pathogen Informatics"/>
            <person name="Doyle S."/>
        </authorList>
    </citation>
    <scope>NUCLEOTIDE SEQUENCE [LARGE SCALE GENOMIC DNA]</scope>
    <source>
        <strain evidence="4 5">NCTC12413</strain>
    </source>
</reference>
<dbReference type="InterPro" id="IPR018309">
    <property type="entry name" value="Tscrpt_reg_PadR_C"/>
</dbReference>
<evidence type="ECO:0000259" key="1">
    <source>
        <dbReference type="Pfam" id="PF03551"/>
    </source>
</evidence>
<dbReference type="Proteomes" id="UP000321598">
    <property type="component" value="Unassembled WGS sequence"/>
</dbReference>
<evidence type="ECO:0000313" key="6">
    <source>
        <dbReference type="Proteomes" id="UP000321598"/>
    </source>
</evidence>
<organism evidence="4 5">
    <name type="scientific">Staphylococcus arlettae</name>
    <dbReference type="NCBI Taxonomy" id="29378"/>
    <lineage>
        <taxon>Bacteria</taxon>
        <taxon>Bacillati</taxon>
        <taxon>Bacillota</taxon>
        <taxon>Bacilli</taxon>
        <taxon>Bacillales</taxon>
        <taxon>Staphylococcaceae</taxon>
        <taxon>Staphylococcus</taxon>
    </lineage>
</organism>
<dbReference type="Pfam" id="PF03551">
    <property type="entry name" value="PadR"/>
    <property type="match status" value="1"/>
</dbReference>
<dbReference type="Pfam" id="PF10400">
    <property type="entry name" value="Vir_act_alpha_C"/>
    <property type="match status" value="1"/>
</dbReference>
<dbReference type="PANTHER" id="PTHR43252:SF6">
    <property type="entry name" value="NEGATIVE TRANSCRIPTION REGULATOR PADR"/>
    <property type="match status" value="1"/>
</dbReference>
<evidence type="ECO:0000259" key="2">
    <source>
        <dbReference type="Pfam" id="PF10400"/>
    </source>
</evidence>
<evidence type="ECO:0000313" key="3">
    <source>
        <dbReference type="EMBL" id="GEP99274.1"/>
    </source>
</evidence>